<accession>Q2LQT4</accession>
<keyword evidence="2" id="KW-1185">Reference proteome</keyword>
<dbReference type="AlphaFoldDB" id="Q2LQT4"/>
<dbReference type="eggNOG" id="COG4675">
    <property type="taxonomic scope" value="Bacteria"/>
</dbReference>
<proteinExistence type="predicted"/>
<dbReference type="InParanoid" id="Q2LQT4"/>
<reference evidence="1 2" key="1">
    <citation type="journal article" date="2007" name="Proc. Natl. Acad. Sci. U.S.A.">
        <title>The genome of Syntrophus aciditrophicus: life at the thermodynamic limit of microbial growth.</title>
        <authorList>
            <person name="McInerney M.J."/>
            <person name="Rohlin L."/>
            <person name="Mouttaki H."/>
            <person name="Kim U."/>
            <person name="Krupp R.S."/>
            <person name="Rios-Hernandez L."/>
            <person name="Sieber J."/>
            <person name="Struchtemeyer C.G."/>
            <person name="Bhattacharyya A."/>
            <person name="Campbell J.W."/>
            <person name="Gunsalus R.P."/>
        </authorList>
    </citation>
    <scope>NUCLEOTIDE SEQUENCE [LARGE SCALE GENOMIC DNA]</scope>
    <source>
        <strain evidence="1 2">SB</strain>
    </source>
</reference>
<dbReference type="RefSeq" id="WP_011416477.1">
    <property type="nucleotide sequence ID" value="NC_007759.1"/>
</dbReference>
<dbReference type="Proteomes" id="UP000001933">
    <property type="component" value="Chromosome"/>
</dbReference>
<dbReference type="HOGENOM" id="CLU_719479_0_0_7"/>
<name>Q2LQT4_SYNAS</name>
<dbReference type="STRING" id="56780.SYN_02283"/>
<dbReference type="OrthoDB" id="1921264at2"/>
<protein>
    <submittedName>
        <fullName evidence="1">Hypothetical cytosolic protein</fullName>
    </submittedName>
</protein>
<organism evidence="1 2">
    <name type="scientific">Syntrophus aciditrophicus (strain SB)</name>
    <dbReference type="NCBI Taxonomy" id="56780"/>
    <lineage>
        <taxon>Bacteria</taxon>
        <taxon>Pseudomonadati</taxon>
        <taxon>Thermodesulfobacteriota</taxon>
        <taxon>Syntrophia</taxon>
        <taxon>Syntrophales</taxon>
        <taxon>Syntrophaceae</taxon>
        <taxon>Syntrophus</taxon>
    </lineage>
</organism>
<dbReference type="EMBL" id="CP000252">
    <property type="protein sequence ID" value="ABC76443.1"/>
    <property type="molecule type" value="Genomic_DNA"/>
</dbReference>
<evidence type="ECO:0000313" key="2">
    <source>
        <dbReference type="Proteomes" id="UP000001933"/>
    </source>
</evidence>
<evidence type="ECO:0000313" key="1">
    <source>
        <dbReference type="EMBL" id="ABC76443.1"/>
    </source>
</evidence>
<sequence length="384" mass="38795">MAKTNFVDGNPAEQIEGTIVTAAFLNALNNHRHRGLAEDGDGAIDYAADTGSADAYAIALSPALAAHVTGMPISFKAANANTGAATLNVDGLGAVAVKKKGGVTLVAGDIPVDGIAVVAYDGTCYQLLNPASSSLKQIQSIAASVGSNALSLTYNGGTLDFRNATLAVGAPVTGVDVSTISLTVPSGATLGTVNAIQAMLALVVLYNGGSPALGVVNMGGSVNLDETTLLSTTAISDAADSAAVVYSTNAITNSPFRVVGFINITEATAGAWATAPTLVQGHGGQAMAAMQSLGYGQTWQNVTASRSVNTTYYNTTSRPIMLSVTSSGGSPTLTMELYINGELMQRPSVSGTGVTTQMFVSAIIPSGASYKVAAGGVAYWLELR</sequence>
<dbReference type="KEGG" id="sat:SYN_02283"/>
<gene>
    <name evidence="1" type="ORF">SYN_02283</name>
</gene>